<evidence type="ECO:0000256" key="2">
    <source>
        <dbReference type="ARBA" id="ARBA00022525"/>
    </source>
</evidence>
<evidence type="ECO:0000256" key="1">
    <source>
        <dbReference type="ARBA" id="ARBA00004613"/>
    </source>
</evidence>
<comment type="similarity">
    <text evidence="4">Belongs to the glycosyl hydrolase 28 family.</text>
</comment>
<sequence length="495" mass="52729">MKMCGKNLKCLATIAFICVFVWSFSLENCHGREGRRWGAHRKTGGYRHHHVHVDSEDVVGASLASEGGSGSFNVLDFGAKGDGEEDDTKAFQAAWESACNAEGSMVEVPSGYEFLVGPISFSGPNCQPNIVFQLDGKIIAPTSPSAWGSGLLQWIEFTKLKGITVKGTGTIDGQGSVWWTDDSPTDDPTDENLDKESSSGRLPRTKPTALRFYGSDGVTVTGITIQNSQQAHLKFDSCTSVQVSSLTISSPGDSPNTDGIHLQNSQNVVISNSNLACGSVQGILFSNIQVSDVGTPVMIDQYYCDGGRCHNGSSAVAISGVNYVNIRGTYTSTPVHLACSDSLPCTGVTLDTIQLEGSSRSNEPFCWKAYGELKTSTVPPIDCLQSGNPSKAQAHGLNLEDDTSSSLTEKSLELAEGKASKPAKMAGRAMGGNETARLSTSGIENFGIGKRSLSLSLSLSRFHFHIQISREFESAVVVAQIEGSQNGVELYEAVR</sequence>
<keyword evidence="3" id="KW-0961">Cell wall biogenesis/degradation</keyword>
<name>A0AAV6MYU7_9ROSI</name>
<dbReference type="Pfam" id="PF00295">
    <property type="entry name" value="Glyco_hydro_28"/>
    <property type="match status" value="1"/>
</dbReference>
<dbReference type="EMBL" id="JAGKQH010000011">
    <property type="protein sequence ID" value="KAG6588952.1"/>
    <property type="molecule type" value="Genomic_DNA"/>
</dbReference>
<dbReference type="PANTHER" id="PTHR31375">
    <property type="match status" value="1"/>
</dbReference>
<keyword evidence="4" id="KW-0378">Hydrolase</keyword>
<comment type="subcellular location">
    <subcellularLocation>
        <location evidence="1">Secreted</location>
    </subcellularLocation>
</comment>
<evidence type="ECO:0000313" key="8">
    <source>
        <dbReference type="Proteomes" id="UP000685013"/>
    </source>
</evidence>
<dbReference type="InterPro" id="IPR000743">
    <property type="entry name" value="Glyco_hydro_28"/>
</dbReference>
<evidence type="ECO:0000256" key="5">
    <source>
        <dbReference type="SAM" id="MobiDB-lite"/>
    </source>
</evidence>
<feature type="region of interest" description="Disordered" evidence="5">
    <location>
        <begin position="174"/>
        <end position="206"/>
    </location>
</feature>
<dbReference type="GO" id="GO:0005975">
    <property type="term" value="P:carbohydrate metabolic process"/>
    <property type="evidence" value="ECO:0007669"/>
    <property type="project" value="InterPro"/>
</dbReference>
<evidence type="ECO:0000313" key="7">
    <source>
        <dbReference type="EMBL" id="KAG6588952.1"/>
    </source>
</evidence>
<feature type="chain" id="PRO_5043619239" evidence="6">
    <location>
        <begin position="24"/>
        <end position="495"/>
    </location>
</feature>
<dbReference type="GO" id="GO:0004650">
    <property type="term" value="F:polygalacturonase activity"/>
    <property type="evidence" value="ECO:0007669"/>
    <property type="project" value="InterPro"/>
</dbReference>
<reference evidence="7 8" key="1">
    <citation type="journal article" date="2021" name="Hortic Res">
        <title>The domestication of Cucurbita argyrosperma as revealed by the genome of its wild relative.</title>
        <authorList>
            <person name="Barrera-Redondo J."/>
            <person name="Sanchez-de la Vega G."/>
            <person name="Aguirre-Liguori J.A."/>
            <person name="Castellanos-Morales G."/>
            <person name="Gutierrez-Guerrero Y.T."/>
            <person name="Aguirre-Dugua X."/>
            <person name="Aguirre-Planter E."/>
            <person name="Tenaillon M.I."/>
            <person name="Lira-Saade R."/>
            <person name="Eguiarte L.E."/>
        </authorList>
    </citation>
    <scope>NUCLEOTIDE SEQUENCE [LARGE SCALE GENOMIC DNA]</scope>
    <source>
        <strain evidence="7">JBR-2021</strain>
    </source>
</reference>
<dbReference type="GO" id="GO:0071555">
    <property type="term" value="P:cell wall organization"/>
    <property type="evidence" value="ECO:0007669"/>
    <property type="project" value="UniProtKB-KW"/>
</dbReference>
<dbReference type="GO" id="GO:0005576">
    <property type="term" value="C:extracellular region"/>
    <property type="evidence" value="ECO:0007669"/>
    <property type="project" value="UniProtKB-SubCell"/>
</dbReference>
<keyword evidence="6" id="KW-0732">Signal</keyword>
<dbReference type="Proteomes" id="UP000685013">
    <property type="component" value="Chromosome 11"/>
</dbReference>
<evidence type="ECO:0000256" key="6">
    <source>
        <dbReference type="SAM" id="SignalP"/>
    </source>
</evidence>
<proteinExistence type="inferred from homology"/>
<gene>
    <name evidence="7" type="ORF">SDJN03_17517</name>
</gene>
<dbReference type="AlphaFoldDB" id="A0AAV6MYU7"/>
<keyword evidence="2" id="KW-0964">Secreted</keyword>
<keyword evidence="8" id="KW-1185">Reference proteome</keyword>
<feature type="non-terminal residue" evidence="7">
    <location>
        <position position="1"/>
    </location>
</feature>
<comment type="caution">
    <text evidence="7">The sequence shown here is derived from an EMBL/GenBank/DDBJ whole genome shotgun (WGS) entry which is preliminary data.</text>
</comment>
<evidence type="ECO:0000256" key="4">
    <source>
        <dbReference type="RuleBase" id="RU361169"/>
    </source>
</evidence>
<organism evidence="7 8">
    <name type="scientific">Cucurbita argyrosperma subsp. sororia</name>
    <dbReference type="NCBI Taxonomy" id="37648"/>
    <lineage>
        <taxon>Eukaryota</taxon>
        <taxon>Viridiplantae</taxon>
        <taxon>Streptophyta</taxon>
        <taxon>Embryophyta</taxon>
        <taxon>Tracheophyta</taxon>
        <taxon>Spermatophyta</taxon>
        <taxon>Magnoliopsida</taxon>
        <taxon>eudicotyledons</taxon>
        <taxon>Gunneridae</taxon>
        <taxon>Pentapetalae</taxon>
        <taxon>rosids</taxon>
        <taxon>fabids</taxon>
        <taxon>Cucurbitales</taxon>
        <taxon>Cucurbitaceae</taxon>
        <taxon>Cucurbiteae</taxon>
        <taxon>Cucurbita</taxon>
    </lineage>
</organism>
<accession>A0AAV6MYU7</accession>
<evidence type="ECO:0000256" key="3">
    <source>
        <dbReference type="ARBA" id="ARBA00023316"/>
    </source>
</evidence>
<feature type="signal peptide" evidence="6">
    <location>
        <begin position="1"/>
        <end position="23"/>
    </location>
</feature>
<keyword evidence="4" id="KW-0326">Glycosidase</keyword>
<protein>
    <submittedName>
        <fullName evidence="7">Polygalacturonase</fullName>
    </submittedName>
</protein>